<dbReference type="Proteomes" id="UP000001593">
    <property type="component" value="Unassembled WGS sequence"/>
</dbReference>
<evidence type="ECO:0000256" key="4">
    <source>
        <dbReference type="ARBA" id="ARBA00045428"/>
    </source>
</evidence>
<dbReference type="GO" id="GO:0036503">
    <property type="term" value="P:ERAD pathway"/>
    <property type="evidence" value="ECO:0000318"/>
    <property type="project" value="GO_Central"/>
</dbReference>
<dbReference type="InParanoid" id="A7S6W8"/>
<evidence type="ECO:0000256" key="3">
    <source>
        <dbReference type="ARBA" id="ARBA00041533"/>
    </source>
</evidence>
<dbReference type="PhylomeDB" id="A7S6W8"/>
<comment type="function">
    <text evidence="4">Co-chaperone for Hsp70 protein HSPA5/BiP that acts as a key repressor of the ERN1/IRE1-mediated unfolded protein response (UPR). J domain-containing co-chaperones stimulate the ATPase activity of Hsp70 proteins and are required for efficient substrate recognition by Hsp70 proteins. In the unstressed endoplasmic reticulum, interacts with the luminal region of ERN1/IRE1 and selectively recruits HSPA5/BiP: HSPA5/BiP disrupts the dimerization of the active ERN1/IRE1 luminal region, thereby inactivating ERN1/IRE1. Also involved in endoplasmic reticulum-associated degradation (ERAD) of misfolded proteins. Required for survival of B-cell progenitors and normal antibody production.</text>
</comment>
<reference evidence="8 9" key="1">
    <citation type="journal article" date="2007" name="Science">
        <title>Sea anemone genome reveals ancestral eumetazoan gene repertoire and genomic organization.</title>
        <authorList>
            <person name="Putnam N.H."/>
            <person name="Srivastava M."/>
            <person name="Hellsten U."/>
            <person name="Dirks B."/>
            <person name="Chapman J."/>
            <person name="Salamov A."/>
            <person name="Terry A."/>
            <person name="Shapiro H."/>
            <person name="Lindquist E."/>
            <person name="Kapitonov V.V."/>
            <person name="Jurka J."/>
            <person name="Genikhovich G."/>
            <person name="Grigoriev I.V."/>
            <person name="Lucas S.M."/>
            <person name="Steele R.E."/>
            <person name="Finnerty J.R."/>
            <person name="Technau U."/>
            <person name="Martindale M.Q."/>
            <person name="Rokhsar D.S."/>
        </authorList>
    </citation>
    <scope>NUCLEOTIDE SEQUENCE [LARGE SCALE GENOMIC DNA]</scope>
    <source>
        <strain evidence="9">CH2 X CH6</strain>
    </source>
</reference>
<dbReference type="PRINTS" id="PR00625">
    <property type="entry name" value="JDOMAIN"/>
</dbReference>
<evidence type="ECO:0000256" key="5">
    <source>
        <dbReference type="ARBA" id="ARBA00046365"/>
    </source>
</evidence>
<dbReference type="GO" id="GO:0051087">
    <property type="term" value="F:protein-folding chaperone binding"/>
    <property type="evidence" value="ECO:0000318"/>
    <property type="project" value="GO_Central"/>
</dbReference>
<dbReference type="GO" id="GO:0051787">
    <property type="term" value="F:misfolded protein binding"/>
    <property type="evidence" value="ECO:0000318"/>
    <property type="project" value="GO_Central"/>
</dbReference>
<dbReference type="GO" id="GO:0005783">
    <property type="term" value="C:endoplasmic reticulum"/>
    <property type="evidence" value="ECO:0000318"/>
    <property type="project" value="GO_Central"/>
</dbReference>
<dbReference type="SMART" id="SM00271">
    <property type="entry name" value="DnaJ"/>
    <property type="match status" value="1"/>
</dbReference>
<sequence>MNYEQILVLTTAALSILATDLVMAKDYYQILGVPRNASDKQIKKAFRKMAVKYHPDKNKGKDAEEKFREVAEAYEVLSDENKRRQYDQFGEEGLKNNGFGGGGGGFDFNDFFNNFGHGDHNRGGNGNSFKFSFDGHDFHRAARQAEFHQSSSGKKSFFFMNYLSPAYQWHSQDFWARGVHRYDCRTVTRRVGNMVTTFTECT</sequence>
<keyword evidence="1" id="KW-0143">Chaperone</keyword>
<keyword evidence="9" id="KW-1185">Reference proteome</keyword>
<accession>A7S6W8</accession>
<dbReference type="OMA" id="YNFRQHY"/>
<dbReference type="InterPro" id="IPR001623">
    <property type="entry name" value="DnaJ_domain"/>
</dbReference>
<dbReference type="InterPro" id="IPR018253">
    <property type="entry name" value="DnaJ_domain_CS"/>
</dbReference>
<feature type="signal peptide" evidence="6">
    <location>
        <begin position="1"/>
        <end position="24"/>
    </location>
</feature>
<evidence type="ECO:0000256" key="1">
    <source>
        <dbReference type="ARBA" id="ARBA00023186"/>
    </source>
</evidence>
<name>A7S6W8_NEMVE</name>
<feature type="chain" id="PRO_5002712385" description="DnaJ homolog subfamily B member 9" evidence="6">
    <location>
        <begin position="25"/>
        <end position="202"/>
    </location>
</feature>
<comment type="subunit">
    <text evidence="5">Interacts with HSPA5/BiP; interaction is direct. Interacts with ERN1/IRE1 (via the luminal region). Interacts with DERL1.</text>
</comment>
<dbReference type="PROSITE" id="PS50076">
    <property type="entry name" value="DNAJ_2"/>
    <property type="match status" value="1"/>
</dbReference>
<evidence type="ECO:0000259" key="7">
    <source>
        <dbReference type="PROSITE" id="PS50076"/>
    </source>
</evidence>
<dbReference type="Gene3D" id="1.10.287.110">
    <property type="entry name" value="DnaJ domain"/>
    <property type="match status" value="1"/>
</dbReference>
<dbReference type="PANTHER" id="PTHR44360:SF1">
    <property type="entry name" value="DNAJ HOMOLOG SUBFAMILY B MEMBER 9"/>
    <property type="match status" value="1"/>
</dbReference>
<proteinExistence type="predicted"/>
<dbReference type="eggNOG" id="KOG0714">
    <property type="taxonomic scope" value="Eukaryota"/>
</dbReference>
<dbReference type="Pfam" id="PF00226">
    <property type="entry name" value="DnaJ"/>
    <property type="match status" value="1"/>
</dbReference>
<evidence type="ECO:0000313" key="9">
    <source>
        <dbReference type="Proteomes" id="UP000001593"/>
    </source>
</evidence>
<dbReference type="CDD" id="cd06257">
    <property type="entry name" value="DnaJ"/>
    <property type="match status" value="1"/>
</dbReference>
<dbReference type="HOGENOM" id="CLU_077239_0_0_1"/>
<protein>
    <recommendedName>
        <fullName evidence="2">DnaJ homolog subfamily B member 9</fullName>
    </recommendedName>
    <alternativeName>
        <fullName evidence="3">Endoplasmic reticulum DNA J domain-containing protein 4</fullName>
    </alternativeName>
</protein>
<dbReference type="EMBL" id="DS469590">
    <property type="protein sequence ID" value="EDO40501.1"/>
    <property type="molecule type" value="Genomic_DNA"/>
</dbReference>
<evidence type="ECO:0000313" key="8">
    <source>
        <dbReference type="EMBL" id="EDO40501.1"/>
    </source>
</evidence>
<dbReference type="PROSITE" id="PS00636">
    <property type="entry name" value="DNAJ_1"/>
    <property type="match status" value="1"/>
</dbReference>
<gene>
    <name evidence="8" type="ORF">NEMVEDRAFT_v1g106836</name>
</gene>
<evidence type="ECO:0000256" key="2">
    <source>
        <dbReference type="ARBA" id="ARBA00040158"/>
    </source>
</evidence>
<dbReference type="InterPro" id="IPR051948">
    <property type="entry name" value="Hsp70_co-chaperone_J-domain"/>
</dbReference>
<dbReference type="InterPro" id="IPR036869">
    <property type="entry name" value="J_dom_sf"/>
</dbReference>
<organism evidence="8 9">
    <name type="scientific">Nematostella vectensis</name>
    <name type="common">Starlet sea anemone</name>
    <dbReference type="NCBI Taxonomy" id="45351"/>
    <lineage>
        <taxon>Eukaryota</taxon>
        <taxon>Metazoa</taxon>
        <taxon>Cnidaria</taxon>
        <taxon>Anthozoa</taxon>
        <taxon>Hexacorallia</taxon>
        <taxon>Actiniaria</taxon>
        <taxon>Edwardsiidae</taxon>
        <taxon>Nematostella</taxon>
    </lineage>
</organism>
<dbReference type="AlphaFoldDB" id="A7S6W8"/>
<dbReference type="SUPFAM" id="SSF46565">
    <property type="entry name" value="Chaperone J-domain"/>
    <property type="match status" value="1"/>
</dbReference>
<dbReference type="PANTHER" id="PTHR44360">
    <property type="entry name" value="DNAJ HOMOLOG SUBFAMILY B MEMBER 9"/>
    <property type="match status" value="1"/>
</dbReference>
<feature type="domain" description="J" evidence="7">
    <location>
        <begin position="26"/>
        <end position="90"/>
    </location>
</feature>
<evidence type="ECO:0000256" key="6">
    <source>
        <dbReference type="SAM" id="SignalP"/>
    </source>
</evidence>
<keyword evidence="6" id="KW-0732">Signal</keyword>
<dbReference type="STRING" id="45351.A7S6W8"/>